<feature type="compositionally biased region" description="Polar residues" evidence="1">
    <location>
        <begin position="156"/>
        <end position="171"/>
    </location>
</feature>
<proteinExistence type="predicted"/>
<evidence type="ECO:0000256" key="1">
    <source>
        <dbReference type="SAM" id="MobiDB-lite"/>
    </source>
</evidence>
<gene>
    <name evidence="3" type="ORF">OB960_11415</name>
</gene>
<reference evidence="3" key="1">
    <citation type="submission" date="2022-09" db="EMBL/GenBank/DDBJ databases">
        <title>Enrichment on poylsaccharides allowed isolation of novel metabolic and taxonomic groups of Haloarchaea.</title>
        <authorList>
            <person name="Sorokin D.Y."/>
            <person name="Elcheninov A.G."/>
            <person name="Khizhniak T.V."/>
            <person name="Kolganova T.V."/>
            <person name="Kublanov I.V."/>
        </authorList>
    </citation>
    <scope>NUCLEOTIDE SEQUENCE</scope>
    <source>
        <strain evidence="3">AArc-xg1-1</strain>
    </source>
</reference>
<keyword evidence="3" id="KW-0378">Hydrolase</keyword>
<dbReference type="AlphaFoldDB" id="A0AAP2YZ57"/>
<feature type="transmembrane region" description="Helical" evidence="2">
    <location>
        <begin position="54"/>
        <end position="71"/>
    </location>
</feature>
<dbReference type="Pfam" id="PF04307">
    <property type="entry name" value="YdjM"/>
    <property type="match status" value="1"/>
</dbReference>
<feature type="region of interest" description="Disordered" evidence="1">
    <location>
        <begin position="151"/>
        <end position="176"/>
    </location>
</feature>
<name>A0AAP2YZ57_9EURY</name>
<dbReference type="InterPro" id="IPR007404">
    <property type="entry name" value="YdjM-like"/>
</dbReference>
<evidence type="ECO:0000313" key="4">
    <source>
        <dbReference type="Proteomes" id="UP001321018"/>
    </source>
</evidence>
<protein>
    <submittedName>
        <fullName evidence="3">Metal-dependent hydrolase</fullName>
    </submittedName>
</protein>
<sequence length="220" mass="24584">MPSTVVHVALAGMMGTALLGRKFDTKAILFVMGVTALIDLDTLVGIYFPGTHRAAFHNVFVVLVPAAVLLWDVKLREESFVRSRWGEYGYRVAWVTLVTVLFAHILLDAFFNGVNLFWPLHDRFYDLSGKLLVTDQRGLVQTFVEFESGDDGTRGVSDSTARGTTADTHYTTGFDPIRDEPPEDVERIFPIAGTGERFVITIAGFVTVLARIVEDRRREE</sequence>
<dbReference type="Proteomes" id="UP001321018">
    <property type="component" value="Unassembled WGS sequence"/>
</dbReference>
<feature type="transmembrane region" description="Helical" evidence="2">
    <location>
        <begin position="188"/>
        <end position="210"/>
    </location>
</feature>
<organism evidence="3 4">
    <name type="scientific">Natronoglomus mannanivorans</name>
    <dbReference type="NCBI Taxonomy" id="2979990"/>
    <lineage>
        <taxon>Archaea</taxon>
        <taxon>Methanobacteriati</taxon>
        <taxon>Methanobacteriota</taxon>
        <taxon>Stenosarchaea group</taxon>
        <taxon>Halobacteria</taxon>
        <taxon>Halobacteriales</taxon>
        <taxon>Natrialbaceae</taxon>
        <taxon>Natronoglomus</taxon>
    </lineage>
</organism>
<dbReference type="EMBL" id="JAOPKA010000006">
    <property type="protein sequence ID" value="MCU4742005.1"/>
    <property type="molecule type" value="Genomic_DNA"/>
</dbReference>
<keyword evidence="2" id="KW-1133">Transmembrane helix</keyword>
<dbReference type="GO" id="GO:0016787">
    <property type="term" value="F:hydrolase activity"/>
    <property type="evidence" value="ECO:0007669"/>
    <property type="project" value="UniProtKB-KW"/>
</dbReference>
<keyword evidence="2" id="KW-0812">Transmembrane</keyword>
<evidence type="ECO:0000256" key="2">
    <source>
        <dbReference type="SAM" id="Phobius"/>
    </source>
</evidence>
<feature type="transmembrane region" description="Helical" evidence="2">
    <location>
        <begin position="27"/>
        <end position="48"/>
    </location>
</feature>
<keyword evidence="2" id="KW-0472">Membrane</keyword>
<feature type="transmembrane region" description="Helical" evidence="2">
    <location>
        <begin position="92"/>
        <end position="118"/>
    </location>
</feature>
<comment type="caution">
    <text evidence="3">The sequence shown here is derived from an EMBL/GenBank/DDBJ whole genome shotgun (WGS) entry which is preliminary data.</text>
</comment>
<dbReference type="RefSeq" id="WP_338003840.1">
    <property type="nucleotide sequence ID" value="NZ_JAOPKA010000006.1"/>
</dbReference>
<evidence type="ECO:0000313" key="3">
    <source>
        <dbReference type="EMBL" id="MCU4742005.1"/>
    </source>
</evidence>
<accession>A0AAP2YZ57</accession>